<accession>A0ABN1Y9T5</accession>
<name>A0ABN1Y9T5_9PSEU</name>
<protein>
    <submittedName>
        <fullName evidence="2">Uncharacterized protein</fullName>
    </submittedName>
</protein>
<sequence length="100" mass="10377">MPAPDRTPGVTGAPTRRPGEPGGGRRAAGRRAVDHHEDGETGGGTPIDALLDVVGTFDRGSGDVPRTGRCDPPPGRRCGGDENDVFDTESTEATPWPFPS</sequence>
<evidence type="ECO:0000313" key="2">
    <source>
        <dbReference type="EMBL" id="GAA1400359.1"/>
    </source>
</evidence>
<proteinExistence type="predicted"/>
<dbReference type="EMBL" id="BAAAJK010000050">
    <property type="protein sequence ID" value="GAA1400359.1"/>
    <property type="molecule type" value="Genomic_DNA"/>
</dbReference>
<dbReference type="Proteomes" id="UP001501414">
    <property type="component" value="Unassembled WGS sequence"/>
</dbReference>
<evidence type="ECO:0000313" key="3">
    <source>
        <dbReference type="Proteomes" id="UP001501414"/>
    </source>
</evidence>
<organism evidence="2 3">
    <name type="scientific">Pseudonocardia kongjuensis</name>
    <dbReference type="NCBI Taxonomy" id="102227"/>
    <lineage>
        <taxon>Bacteria</taxon>
        <taxon>Bacillati</taxon>
        <taxon>Actinomycetota</taxon>
        <taxon>Actinomycetes</taxon>
        <taxon>Pseudonocardiales</taxon>
        <taxon>Pseudonocardiaceae</taxon>
        <taxon>Pseudonocardia</taxon>
    </lineage>
</organism>
<reference evidence="2 3" key="1">
    <citation type="journal article" date="2019" name="Int. J. Syst. Evol. Microbiol.">
        <title>The Global Catalogue of Microorganisms (GCM) 10K type strain sequencing project: providing services to taxonomists for standard genome sequencing and annotation.</title>
        <authorList>
            <consortium name="The Broad Institute Genomics Platform"/>
            <consortium name="The Broad Institute Genome Sequencing Center for Infectious Disease"/>
            <person name="Wu L."/>
            <person name="Ma J."/>
        </authorList>
    </citation>
    <scope>NUCLEOTIDE SEQUENCE [LARGE SCALE GENOMIC DNA]</scope>
    <source>
        <strain evidence="2 3">JCM 11896</strain>
    </source>
</reference>
<evidence type="ECO:0000256" key="1">
    <source>
        <dbReference type="SAM" id="MobiDB-lite"/>
    </source>
</evidence>
<comment type="caution">
    <text evidence="2">The sequence shown here is derived from an EMBL/GenBank/DDBJ whole genome shotgun (WGS) entry which is preliminary data.</text>
</comment>
<keyword evidence="3" id="KW-1185">Reference proteome</keyword>
<feature type="region of interest" description="Disordered" evidence="1">
    <location>
        <begin position="1"/>
        <end position="100"/>
    </location>
</feature>
<gene>
    <name evidence="2" type="ORF">GCM10009613_57200</name>
</gene>
<feature type="compositionally biased region" description="Acidic residues" evidence="1">
    <location>
        <begin position="81"/>
        <end position="90"/>
    </location>
</feature>